<dbReference type="PANTHER" id="PTHR42824">
    <property type="entry name" value="GLUTAMINE AMIDOTRANSFERASE"/>
    <property type="match status" value="1"/>
</dbReference>
<name>A0ABS4XC24_9MICC</name>
<organism evidence="3 4">
    <name type="scientific">Paeniglutamicibacter kerguelensis</name>
    <dbReference type="NCBI Taxonomy" id="254788"/>
    <lineage>
        <taxon>Bacteria</taxon>
        <taxon>Bacillati</taxon>
        <taxon>Actinomycetota</taxon>
        <taxon>Actinomycetes</taxon>
        <taxon>Micrococcales</taxon>
        <taxon>Micrococcaceae</taxon>
        <taxon>Paeniglutamicibacter</taxon>
    </lineage>
</organism>
<keyword evidence="1 3" id="KW-0315">Glutamine amidotransferase</keyword>
<comment type="caution">
    <text evidence="3">The sequence shown here is derived from an EMBL/GenBank/DDBJ whole genome shotgun (WGS) entry which is preliminary data.</text>
</comment>
<dbReference type="GO" id="GO:0016787">
    <property type="term" value="F:hydrolase activity"/>
    <property type="evidence" value="ECO:0007669"/>
    <property type="project" value="UniProtKB-KW"/>
</dbReference>
<reference evidence="3 4" key="1">
    <citation type="submission" date="2021-03" db="EMBL/GenBank/DDBJ databases">
        <title>Sequencing the genomes of 1000 actinobacteria strains.</title>
        <authorList>
            <person name="Klenk H.-P."/>
        </authorList>
    </citation>
    <scope>NUCLEOTIDE SEQUENCE [LARGE SCALE GENOMIC DNA]</scope>
    <source>
        <strain evidence="3 4">DSM 15797</strain>
    </source>
</reference>
<protein>
    <submittedName>
        <fullName evidence="3">Glutamine amidotransferase</fullName>
        <ecNumber evidence="3">3.5.1.118</ecNumber>
    </submittedName>
</protein>
<dbReference type="Pfam" id="PF13230">
    <property type="entry name" value="GATase_4"/>
    <property type="match status" value="1"/>
</dbReference>
<dbReference type="InterPro" id="IPR026869">
    <property type="entry name" value="EgtC-like"/>
</dbReference>
<dbReference type="PANTHER" id="PTHR42824:SF1">
    <property type="entry name" value="GLUTAMINE AMIDOTRANSFERASE YAFJ-RELATED"/>
    <property type="match status" value="1"/>
</dbReference>
<accession>A0ABS4XC24</accession>
<keyword evidence="3" id="KW-0378">Hydrolase</keyword>
<dbReference type="CDD" id="cd01908">
    <property type="entry name" value="YafJ"/>
    <property type="match status" value="1"/>
</dbReference>
<dbReference type="InterPro" id="IPR017932">
    <property type="entry name" value="GATase_2_dom"/>
</dbReference>
<evidence type="ECO:0000313" key="4">
    <source>
        <dbReference type="Proteomes" id="UP001296993"/>
    </source>
</evidence>
<dbReference type="Gene3D" id="3.60.20.10">
    <property type="entry name" value="Glutamine Phosphoribosylpyrophosphate, subunit 1, domain 1"/>
    <property type="match status" value="1"/>
</dbReference>
<dbReference type="Proteomes" id="UP001296993">
    <property type="component" value="Unassembled WGS sequence"/>
</dbReference>
<feature type="domain" description="Glutamine amidotransferase type-2" evidence="2">
    <location>
        <begin position="2"/>
        <end position="256"/>
    </location>
</feature>
<keyword evidence="4" id="KW-1185">Reference proteome</keyword>
<dbReference type="InterPro" id="IPR029055">
    <property type="entry name" value="Ntn_hydrolases_N"/>
</dbReference>
<evidence type="ECO:0000313" key="3">
    <source>
        <dbReference type="EMBL" id="MBP2386024.1"/>
    </source>
</evidence>
<gene>
    <name evidence="3" type="ORF">JOF47_001535</name>
</gene>
<dbReference type="PROSITE" id="PS51278">
    <property type="entry name" value="GATASE_TYPE_2"/>
    <property type="match status" value="1"/>
</dbReference>
<dbReference type="SUPFAM" id="SSF56235">
    <property type="entry name" value="N-terminal nucleophile aminohydrolases (Ntn hydrolases)"/>
    <property type="match status" value="1"/>
</dbReference>
<dbReference type="EC" id="3.5.1.118" evidence="3"/>
<evidence type="ECO:0000256" key="1">
    <source>
        <dbReference type="ARBA" id="ARBA00022962"/>
    </source>
</evidence>
<proteinExistence type="predicted"/>
<evidence type="ECO:0000259" key="2">
    <source>
        <dbReference type="PROSITE" id="PS51278"/>
    </source>
</evidence>
<sequence length="295" mass="32428">MCRLFGMHAGQHPAKASFWLLKAPNSLQRQSHYEPDGTGIGSFAPDGSPFISKQPISAWHDSEFAFEAKHLESSTFLAHVRYASTGGHTPQNTHPFVQDGRLFAHNGVLGGLEELDRHLALRGTSELLLGQTDSERVFALTTAETRRAGGDVAAGITAALAWISDSLPVYSLNFILTTATDLWAVRYPRTHELYVLERRIEHNLPREPLVMHSNRIHAHSPALAARSSVIVATEMMNADPGWRLMESGELLHIDRGLGVESTFPLPENPLRLVTLEQLDPKSAASQHPQRLAGSS</sequence>
<dbReference type="RefSeq" id="WP_209996995.1">
    <property type="nucleotide sequence ID" value="NZ_BAAAJY010000003.1"/>
</dbReference>
<dbReference type="EMBL" id="JAGIOF010000001">
    <property type="protein sequence ID" value="MBP2386024.1"/>
    <property type="molecule type" value="Genomic_DNA"/>
</dbReference>